<feature type="compositionally biased region" description="Low complexity" evidence="1">
    <location>
        <begin position="412"/>
        <end position="421"/>
    </location>
</feature>
<organism evidence="2 3">
    <name type="scientific">Niveomyces insectorum RCEF 264</name>
    <dbReference type="NCBI Taxonomy" id="1081102"/>
    <lineage>
        <taxon>Eukaryota</taxon>
        <taxon>Fungi</taxon>
        <taxon>Dikarya</taxon>
        <taxon>Ascomycota</taxon>
        <taxon>Pezizomycotina</taxon>
        <taxon>Sordariomycetes</taxon>
        <taxon>Hypocreomycetidae</taxon>
        <taxon>Hypocreales</taxon>
        <taxon>Cordycipitaceae</taxon>
        <taxon>Niveomyces</taxon>
    </lineage>
</organism>
<feature type="region of interest" description="Disordered" evidence="1">
    <location>
        <begin position="49"/>
        <end position="70"/>
    </location>
</feature>
<dbReference type="EMBL" id="AZHD01000001">
    <property type="protein sequence ID" value="OAA67971.1"/>
    <property type="molecule type" value="Genomic_DNA"/>
</dbReference>
<proteinExistence type="predicted"/>
<keyword evidence="2" id="KW-0482">Metalloprotease</keyword>
<dbReference type="Proteomes" id="UP000076874">
    <property type="component" value="Unassembled WGS sequence"/>
</dbReference>
<keyword evidence="2" id="KW-0645">Protease</keyword>
<accession>A0A167ZWA8</accession>
<dbReference type="GO" id="GO:0008237">
    <property type="term" value="F:metallopeptidase activity"/>
    <property type="evidence" value="ECO:0007669"/>
    <property type="project" value="UniProtKB-KW"/>
</dbReference>
<evidence type="ECO:0000313" key="3">
    <source>
        <dbReference type="Proteomes" id="UP000076874"/>
    </source>
</evidence>
<dbReference type="STRING" id="1081102.A0A167ZWA8"/>
<evidence type="ECO:0000313" key="2">
    <source>
        <dbReference type="EMBL" id="OAA67971.1"/>
    </source>
</evidence>
<sequence length="451" mass="51229">MYERLLYLVLKDGLDPARQSSSFTRLRTRPLFPARSTLENLQRQIKELQERERQRDKELQERERLRDEENETLRREIKEAETRAQQAEAQQKALQDREARTRFLDYIRNVETHLYMTFSIEPVSSKTSTVTTTSVEGKFYPQHLQYWSDFAAIHRATFDAFAAALGNHACFPPLTYVESIGHDLSPKVSSELALLPFLRASIEKPAATVVSKYLEITRHDKFRAVKFHGNAYGRSLDGKSALEQFAEDGLAAPPRKRRSPVKDVGIPDRGMIAFRRDDPLDEQSEHLLCAGRRFFPTAVYAALDRFQGRLVPVCLGAIDLERRIPLRNCQYVSHMLLMSYAGPGIWTQQAPPGVDLSFEAEKTHKELSAAGLLNDEGNCAWNEEAQRVMQFDFDEASVETVPAAPASPPRRSPQCSPQRSPLQEKRSLNACHEGEQGGENSPMKKRARVAT</sequence>
<name>A0A167ZWA8_9HYPO</name>
<protein>
    <submittedName>
        <fullName evidence="2">Metalloprotease m41</fullName>
    </submittedName>
</protein>
<dbReference type="GO" id="GO:0006508">
    <property type="term" value="P:proteolysis"/>
    <property type="evidence" value="ECO:0007669"/>
    <property type="project" value="UniProtKB-KW"/>
</dbReference>
<feature type="region of interest" description="Disordered" evidence="1">
    <location>
        <begin position="399"/>
        <end position="451"/>
    </location>
</feature>
<dbReference type="AlphaFoldDB" id="A0A167ZWA8"/>
<feature type="compositionally biased region" description="Basic and acidic residues" evidence="1">
    <location>
        <begin position="422"/>
        <end position="435"/>
    </location>
</feature>
<gene>
    <name evidence="2" type="ORF">SPI_00166</name>
</gene>
<evidence type="ECO:0000256" key="1">
    <source>
        <dbReference type="SAM" id="MobiDB-lite"/>
    </source>
</evidence>
<dbReference type="OrthoDB" id="2156052at2759"/>
<keyword evidence="2" id="KW-0378">Hydrolase</keyword>
<comment type="caution">
    <text evidence="2">The sequence shown here is derived from an EMBL/GenBank/DDBJ whole genome shotgun (WGS) entry which is preliminary data.</text>
</comment>
<reference evidence="2 3" key="1">
    <citation type="journal article" date="2016" name="Genome Biol. Evol.">
        <title>Divergent and convergent evolution of fungal pathogenicity.</title>
        <authorList>
            <person name="Shang Y."/>
            <person name="Xiao G."/>
            <person name="Zheng P."/>
            <person name="Cen K."/>
            <person name="Zhan S."/>
            <person name="Wang C."/>
        </authorList>
    </citation>
    <scope>NUCLEOTIDE SEQUENCE [LARGE SCALE GENOMIC DNA]</scope>
    <source>
        <strain evidence="2 3">RCEF 264</strain>
    </source>
</reference>
<keyword evidence="3" id="KW-1185">Reference proteome</keyword>